<feature type="region of interest" description="Disordered" evidence="1">
    <location>
        <begin position="50"/>
        <end position="78"/>
    </location>
</feature>
<name>A0ABR4J824_9EURO</name>
<evidence type="ECO:0000313" key="2">
    <source>
        <dbReference type="EMBL" id="KAL2836208.1"/>
    </source>
</evidence>
<reference evidence="2 3" key="1">
    <citation type="submission" date="2024-07" db="EMBL/GenBank/DDBJ databases">
        <title>Section-level genome sequencing and comparative genomics of Aspergillus sections Usti and Cavernicolus.</title>
        <authorList>
            <consortium name="Lawrence Berkeley National Laboratory"/>
            <person name="Nybo J.L."/>
            <person name="Vesth T.C."/>
            <person name="Theobald S."/>
            <person name="Frisvad J.C."/>
            <person name="Larsen T.O."/>
            <person name="Kjaerboelling I."/>
            <person name="Rothschild-Mancinelli K."/>
            <person name="Lyhne E.K."/>
            <person name="Kogle M.E."/>
            <person name="Barry K."/>
            <person name="Clum A."/>
            <person name="Na H."/>
            <person name="Ledsgaard L."/>
            <person name="Lin J."/>
            <person name="Lipzen A."/>
            <person name="Kuo A."/>
            <person name="Riley R."/>
            <person name="Mondo S."/>
            <person name="Labutti K."/>
            <person name="Haridas S."/>
            <person name="Pangalinan J."/>
            <person name="Salamov A.A."/>
            <person name="Simmons B.A."/>
            <person name="Magnuson J.K."/>
            <person name="Chen J."/>
            <person name="Drula E."/>
            <person name="Henrissat B."/>
            <person name="Wiebenga A."/>
            <person name="Lubbers R.J."/>
            <person name="Gomes A.C."/>
            <person name="Makela M.R."/>
            <person name="Stajich J."/>
            <person name="Grigoriev I.V."/>
            <person name="Mortensen U.H."/>
            <person name="De Vries R.P."/>
            <person name="Baker S.E."/>
            <person name="Andersen M.R."/>
        </authorList>
    </citation>
    <scope>NUCLEOTIDE SEQUENCE [LARGE SCALE GENOMIC DNA]</scope>
    <source>
        <strain evidence="2 3">CBS 123904</strain>
    </source>
</reference>
<sequence length="109" mass="12453">MTSEGGFQSFARCLVPWNRGAGCRCILFCSLFCQGEGQLFKFHPARIKARHLHKEKRGTQGHKSTNPRMTPSHRRETNSQIRRATLNPLQEAADTLPNLFWSWNGRGEV</sequence>
<feature type="compositionally biased region" description="Basic residues" evidence="1">
    <location>
        <begin position="50"/>
        <end position="60"/>
    </location>
</feature>
<dbReference type="EMBL" id="JBFXLU010000183">
    <property type="protein sequence ID" value="KAL2836208.1"/>
    <property type="molecule type" value="Genomic_DNA"/>
</dbReference>
<evidence type="ECO:0000313" key="3">
    <source>
        <dbReference type="Proteomes" id="UP001610446"/>
    </source>
</evidence>
<comment type="caution">
    <text evidence="2">The sequence shown here is derived from an EMBL/GenBank/DDBJ whole genome shotgun (WGS) entry which is preliminary data.</text>
</comment>
<proteinExistence type="predicted"/>
<organism evidence="2 3">
    <name type="scientific">Aspergillus pseudoustus</name>
    <dbReference type="NCBI Taxonomy" id="1810923"/>
    <lineage>
        <taxon>Eukaryota</taxon>
        <taxon>Fungi</taxon>
        <taxon>Dikarya</taxon>
        <taxon>Ascomycota</taxon>
        <taxon>Pezizomycotina</taxon>
        <taxon>Eurotiomycetes</taxon>
        <taxon>Eurotiomycetidae</taxon>
        <taxon>Eurotiales</taxon>
        <taxon>Aspergillaceae</taxon>
        <taxon>Aspergillus</taxon>
        <taxon>Aspergillus subgen. Nidulantes</taxon>
    </lineage>
</organism>
<accession>A0ABR4J824</accession>
<dbReference type="Proteomes" id="UP001610446">
    <property type="component" value="Unassembled WGS sequence"/>
</dbReference>
<protein>
    <recommendedName>
        <fullName evidence="4">Secreted protein</fullName>
    </recommendedName>
</protein>
<evidence type="ECO:0000256" key="1">
    <source>
        <dbReference type="SAM" id="MobiDB-lite"/>
    </source>
</evidence>
<keyword evidence="3" id="KW-1185">Reference proteome</keyword>
<evidence type="ECO:0008006" key="4">
    <source>
        <dbReference type="Google" id="ProtNLM"/>
    </source>
</evidence>
<gene>
    <name evidence="2" type="ORF">BJY01DRAFT_60118</name>
</gene>